<dbReference type="CDD" id="cd08010">
    <property type="entry name" value="MltG_like"/>
    <property type="match status" value="1"/>
</dbReference>
<dbReference type="Gene3D" id="3.30.160.60">
    <property type="entry name" value="Classic Zinc Finger"/>
    <property type="match status" value="1"/>
</dbReference>
<evidence type="ECO:0000256" key="8">
    <source>
        <dbReference type="SAM" id="MobiDB-lite"/>
    </source>
</evidence>
<comment type="caution">
    <text evidence="9">The sequence shown here is derived from an EMBL/GenBank/DDBJ whole genome shotgun (WGS) entry which is preliminary data.</text>
</comment>
<comment type="similarity">
    <text evidence="7">Belongs to the transglycosylase MltG family.</text>
</comment>
<accession>A0ABW0FJZ9</accession>
<evidence type="ECO:0000313" key="9">
    <source>
        <dbReference type="EMBL" id="MFC5299439.1"/>
    </source>
</evidence>
<protein>
    <recommendedName>
        <fullName evidence="7">Endolytic murein transglycosylase</fullName>
        <ecNumber evidence="7">4.2.2.29</ecNumber>
    </recommendedName>
    <alternativeName>
        <fullName evidence="7">Peptidoglycan lytic transglycosylase</fullName>
    </alternativeName>
    <alternativeName>
        <fullName evidence="7">Peptidoglycan polymerization terminase</fullName>
    </alternativeName>
</protein>
<organism evidence="9 10">
    <name type="scientific">Brachybacterium tyrofermentans</name>
    <dbReference type="NCBI Taxonomy" id="47848"/>
    <lineage>
        <taxon>Bacteria</taxon>
        <taxon>Bacillati</taxon>
        <taxon>Actinomycetota</taxon>
        <taxon>Actinomycetes</taxon>
        <taxon>Micrococcales</taxon>
        <taxon>Dermabacteraceae</taxon>
        <taxon>Brachybacterium</taxon>
    </lineage>
</organism>
<comment type="catalytic activity">
    <reaction evidence="7">
        <text>a peptidoglycan chain = a peptidoglycan chain with N-acetyl-1,6-anhydromuramyl-[peptide] at the reducing end + a peptidoglycan chain with N-acetylglucosamine at the non-reducing end.</text>
        <dbReference type="EC" id="4.2.2.29"/>
    </reaction>
</comment>
<dbReference type="EMBL" id="JBHSLN010000088">
    <property type="protein sequence ID" value="MFC5299439.1"/>
    <property type="molecule type" value="Genomic_DNA"/>
</dbReference>
<dbReference type="Pfam" id="PF02618">
    <property type="entry name" value="YceG"/>
    <property type="match status" value="1"/>
</dbReference>
<dbReference type="NCBIfam" id="TIGR00247">
    <property type="entry name" value="endolytic transglycosylase MltG"/>
    <property type="match status" value="1"/>
</dbReference>
<dbReference type="Proteomes" id="UP001595937">
    <property type="component" value="Unassembled WGS sequence"/>
</dbReference>
<sequence>MSEDENYSFDEVAEHQTSGGTPHRGRRRAETPPPPKRGGFLRGVLPVLLVLAVLGGLGVGGYEGYRWLTSNVTVEQEAPEFPGPGTGEVVVEVAPGDTGTDIASTLVDKGVIKSSGPFITQFSNTPDAGTIEPGVYRVKKEMTSGDALDALLDPSNLAGHRVIIPEGLNLSQIWPLLSEASGIPVKDFEEAAKDYTAYGIPKNSAGTLEGYLWPGRYDIPEEATAEEVIQMMWDSMEEQLTSRDIPEESWHETLTIASLAELEVREPEDYGKVVRTIRNRLEGTGEAKGTPMPLQFDSTVHYVTGKAASVGTTSKERSNDSPYNTYVHTGLPPGPIGAPGAGSLDAATDPPAGDWLYFVTVNTDTGETKFAATWAEHEANVKEWQDWADAKKG</sequence>
<dbReference type="HAMAP" id="MF_02065">
    <property type="entry name" value="MltG"/>
    <property type="match status" value="1"/>
</dbReference>
<dbReference type="RefSeq" id="WP_343922797.1">
    <property type="nucleotide sequence ID" value="NZ_BAAAIR010000025.1"/>
</dbReference>
<dbReference type="EC" id="4.2.2.29" evidence="7"/>
<feature type="region of interest" description="Disordered" evidence="8">
    <location>
        <begin position="1"/>
        <end position="38"/>
    </location>
</feature>
<dbReference type="GeneID" id="303296451"/>
<evidence type="ECO:0000256" key="1">
    <source>
        <dbReference type="ARBA" id="ARBA00022475"/>
    </source>
</evidence>
<evidence type="ECO:0000256" key="4">
    <source>
        <dbReference type="ARBA" id="ARBA00023136"/>
    </source>
</evidence>
<evidence type="ECO:0000313" key="10">
    <source>
        <dbReference type="Proteomes" id="UP001595937"/>
    </source>
</evidence>
<reference evidence="10" key="1">
    <citation type="journal article" date="2019" name="Int. J. Syst. Evol. Microbiol.">
        <title>The Global Catalogue of Microorganisms (GCM) 10K type strain sequencing project: providing services to taxonomists for standard genome sequencing and annotation.</title>
        <authorList>
            <consortium name="The Broad Institute Genomics Platform"/>
            <consortium name="The Broad Institute Genome Sequencing Center for Infectious Disease"/>
            <person name="Wu L."/>
            <person name="Ma J."/>
        </authorList>
    </citation>
    <scope>NUCLEOTIDE SEQUENCE [LARGE SCALE GENOMIC DNA]</scope>
    <source>
        <strain evidence="10">CGMCC 1.16455</strain>
    </source>
</reference>
<feature type="site" description="Important for catalytic activity" evidence="7">
    <location>
        <position position="263"/>
    </location>
</feature>
<evidence type="ECO:0000256" key="2">
    <source>
        <dbReference type="ARBA" id="ARBA00022692"/>
    </source>
</evidence>
<keyword evidence="4 7" id="KW-0472">Membrane</keyword>
<comment type="subcellular location">
    <subcellularLocation>
        <location evidence="7">Cell membrane</location>
        <topology evidence="7">Single-pass membrane protein</topology>
    </subcellularLocation>
</comment>
<gene>
    <name evidence="7 9" type="primary">mltG</name>
    <name evidence="9" type="ORF">ACFPK8_18145</name>
</gene>
<feature type="transmembrane region" description="Helical" evidence="7">
    <location>
        <begin position="40"/>
        <end position="62"/>
    </location>
</feature>
<dbReference type="PANTHER" id="PTHR30518:SF2">
    <property type="entry name" value="ENDOLYTIC MUREIN TRANSGLYCOSYLASE"/>
    <property type="match status" value="1"/>
</dbReference>
<comment type="function">
    <text evidence="7">Functions as a peptidoglycan terminase that cleaves nascent peptidoglycan strands endolytically to terminate their elongation.</text>
</comment>
<keyword evidence="10" id="KW-1185">Reference proteome</keyword>
<keyword evidence="3 7" id="KW-1133">Transmembrane helix</keyword>
<keyword evidence="1 7" id="KW-1003">Cell membrane</keyword>
<dbReference type="Gene3D" id="3.30.1490.480">
    <property type="entry name" value="Endolytic murein transglycosylase"/>
    <property type="match status" value="1"/>
</dbReference>
<evidence type="ECO:0000256" key="6">
    <source>
        <dbReference type="ARBA" id="ARBA00023316"/>
    </source>
</evidence>
<keyword evidence="2 7" id="KW-0812">Transmembrane</keyword>
<name>A0ABW0FJZ9_9MICO</name>
<evidence type="ECO:0000256" key="5">
    <source>
        <dbReference type="ARBA" id="ARBA00023239"/>
    </source>
</evidence>
<proteinExistence type="inferred from homology"/>
<evidence type="ECO:0000256" key="3">
    <source>
        <dbReference type="ARBA" id="ARBA00022989"/>
    </source>
</evidence>
<dbReference type="PANTHER" id="PTHR30518">
    <property type="entry name" value="ENDOLYTIC MUREIN TRANSGLYCOSYLASE"/>
    <property type="match status" value="1"/>
</dbReference>
<evidence type="ECO:0000256" key="7">
    <source>
        <dbReference type="HAMAP-Rule" id="MF_02065"/>
    </source>
</evidence>
<keyword evidence="5 7" id="KW-0456">Lyase</keyword>
<keyword evidence="6 7" id="KW-0961">Cell wall biogenesis/degradation</keyword>
<dbReference type="InterPro" id="IPR003770">
    <property type="entry name" value="MLTG-like"/>
</dbReference>